<accession>A0A484P7G9</accession>
<dbReference type="InterPro" id="IPR000073">
    <property type="entry name" value="AB_hydrolase_1"/>
</dbReference>
<proteinExistence type="predicted"/>
<protein>
    <submittedName>
        <fullName evidence="2">2-hydroxy-6-oxo-6-phenylhexa-2,4-dienoate hydrolase</fullName>
        <ecNumber evidence="2">3.7.1.-</ecNumber>
    </submittedName>
</protein>
<dbReference type="Pfam" id="PF00561">
    <property type="entry name" value="Abhydrolase_1"/>
    <property type="match status" value="1"/>
</dbReference>
<sequence>MITLKIALELPQRVDRMVLMGPGGGFPVSSVFPTEGIKTLAGFYDDPGPSLERLKGFISQFVFDPSQLTEELIQQRLEAATDPRIVAQPPMRLGPAGPPEELWRDARLTRLPHETLIIWGREDRVLPLDTGFVLMKQIPRARLLVMPQCGHWVQWEHADEFNRTVGDFLS</sequence>
<dbReference type="AlphaFoldDB" id="A0A484P7G9"/>
<evidence type="ECO:0000313" key="5">
    <source>
        <dbReference type="EMBL" id="VFR38197.1"/>
    </source>
</evidence>
<gene>
    <name evidence="2" type="ORF">AMP9_4080</name>
    <name evidence="3" type="ORF">ANDO1_3938</name>
    <name evidence="5" type="ORF">ANDO2_3843</name>
    <name evidence="4" type="ORF">BER1_3952</name>
</gene>
<dbReference type="GO" id="GO:0016787">
    <property type="term" value="F:hydrolase activity"/>
    <property type="evidence" value="ECO:0007669"/>
    <property type="project" value="UniProtKB-KW"/>
</dbReference>
<dbReference type="EMBL" id="CAADHZ010000021">
    <property type="protein sequence ID" value="VFR29350.1"/>
    <property type="molecule type" value="Genomic_DNA"/>
</dbReference>
<evidence type="ECO:0000259" key="1">
    <source>
        <dbReference type="Pfam" id="PF00561"/>
    </source>
</evidence>
<evidence type="ECO:0000313" key="2">
    <source>
        <dbReference type="EMBL" id="VFR21763.1"/>
    </source>
</evidence>
<dbReference type="EMBL" id="CAADIE010000004">
    <property type="protein sequence ID" value="VFR36205.1"/>
    <property type="molecule type" value="Genomic_DNA"/>
</dbReference>
<dbReference type="EC" id="3.7.1.-" evidence="2"/>
<keyword evidence="2" id="KW-0378">Hydrolase</keyword>
<reference evidence="2" key="1">
    <citation type="submission" date="2019-03" db="EMBL/GenBank/DDBJ databases">
        <authorList>
            <person name="Danneels B."/>
        </authorList>
    </citation>
    <scope>NUCLEOTIDE SEQUENCE</scope>
</reference>
<dbReference type="InterPro" id="IPR029058">
    <property type="entry name" value="AB_hydrolase_fold"/>
</dbReference>
<evidence type="ECO:0000313" key="3">
    <source>
        <dbReference type="EMBL" id="VFR29350.1"/>
    </source>
</evidence>
<dbReference type="Gene3D" id="3.40.50.1820">
    <property type="entry name" value="alpha/beta hydrolase"/>
    <property type="match status" value="1"/>
</dbReference>
<dbReference type="PANTHER" id="PTHR46438">
    <property type="entry name" value="ALPHA/BETA-HYDROLASES SUPERFAMILY PROTEIN"/>
    <property type="match status" value="1"/>
</dbReference>
<evidence type="ECO:0000313" key="4">
    <source>
        <dbReference type="EMBL" id="VFR36205.1"/>
    </source>
</evidence>
<dbReference type="EMBL" id="CAADHY010000015">
    <property type="protein sequence ID" value="VFR21763.1"/>
    <property type="molecule type" value="Genomic_DNA"/>
</dbReference>
<name>A0A484P7G9_9ZZZZ</name>
<dbReference type="SUPFAM" id="SSF53474">
    <property type="entry name" value="alpha/beta-Hydrolases"/>
    <property type="match status" value="1"/>
</dbReference>
<dbReference type="EMBL" id="CAADIB010000019">
    <property type="protein sequence ID" value="VFR38197.1"/>
    <property type="molecule type" value="Genomic_DNA"/>
</dbReference>
<organism evidence="2">
    <name type="scientific">plant metagenome</name>
    <dbReference type="NCBI Taxonomy" id="1297885"/>
    <lineage>
        <taxon>unclassified sequences</taxon>
        <taxon>metagenomes</taxon>
        <taxon>organismal metagenomes</taxon>
    </lineage>
</organism>
<dbReference type="PANTHER" id="PTHR46438:SF11">
    <property type="entry name" value="LIPASE-RELATED"/>
    <property type="match status" value="1"/>
</dbReference>
<dbReference type="PRINTS" id="PR00111">
    <property type="entry name" value="ABHYDROLASE"/>
</dbReference>
<feature type="domain" description="AB hydrolase-1" evidence="1">
    <location>
        <begin position="1"/>
        <end position="158"/>
    </location>
</feature>